<feature type="transmembrane region" description="Helical" evidence="1">
    <location>
        <begin position="55"/>
        <end position="74"/>
    </location>
</feature>
<evidence type="ECO:0000313" key="2">
    <source>
        <dbReference type="EMBL" id="NME71398.1"/>
    </source>
</evidence>
<organism evidence="2 3">
    <name type="scientific">Flammeovirga aprica JL-4</name>
    <dbReference type="NCBI Taxonomy" id="694437"/>
    <lineage>
        <taxon>Bacteria</taxon>
        <taxon>Pseudomonadati</taxon>
        <taxon>Bacteroidota</taxon>
        <taxon>Cytophagia</taxon>
        <taxon>Cytophagales</taxon>
        <taxon>Flammeovirgaceae</taxon>
        <taxon>Flammeovirga</taxon>
    </lineage>
</organism>
<feature type="transmembrane region" description="Helical" evidence="1">
    <location>
        <begin position="114"/>
        <end position="131"/>
    </location>
</feature>
<dbReference type="SUPFAM" id="SSF57783">
    <property type="entry name" value="Zinc beta-ribbon"/>
    <property type="match status" value="1"/>
</dbReference>
<dbReference type="EMBL" id="JABANE010000096">
    <property type="protein sequence ID" value="NME71398.1"/>
    <property type="molecule type" value="Genomic_DNA"/>
</dbReference>
<evidence type="ECO:0000313" key="3">
    <source>
        <dbReference type="Proteomes" id="UP000576082"/>
    </source>
</evidence>
<accession>A0A7X9XC58</accession>
<proteinExistence type="predicted"/>
<dbReference type="RefSeq" id="WP_169659613.1">
    <property type="nucleotide sequence ID" value="NZ_JABANE010000096.1"/>
</dbReference>
<keyword evidence="1" id="KW-0812">Transmembrane</keyword>
<evidence type="ECO:0000256" key="1">
    <source>
        <dbReference type="SAM" id="Phobius"/>
    </source>
</evidence>
<keyword evidence="3" id="KW-1185">Reference proteome</keyword>
<keyword evidence="1" id="KW-1133">Transmembrane helix</keyword>
<dbReference type="Proteomes" id="UP000576082">
    <property type="component" value="Unassembled WGS sequence"/>
</dbReference>
<dbReference type="AlphaFoldDB" id="A0A7X9XC58"/>
<gene>
    <name evidence="2" type="ORF">HHU12_25760</name>
</gene>
<reference evidence="2 3" key="1">
    <citation type="submission" date="2020-04" db="EMBL/GenBank/DDBJ databases">
        <title>Flammeovirga sp. SR4, a novel species isolated from seawater.</title>
        <authorList>
            <person name="Wang X."/>
        </authorList>
    </citation>
    <scope>NUCLEOTIDE SEQUENCE [LARGE SCALE GENOMIC DNA]</scope>
    <source>
        <strain evidence="2 3">ATCC 23126</strain>
    </source>
</reference>
<feature type="transmembrane region" description="Helical" evidence="1">
    <location>
        <begin position="86"/>
        <end position="107"/>
    </location>
</feature>
<name>A0A7X9XC58_9BACT</name>
<protein>
    <submittedName>
        <fullName evidence="2">Zinc ribbon domain-containing protein</fullName>
    </submittedName>
</protein>
<keyword evidence="1" id="KW-0472">Membrane</keyword>
<comment type="caution">
    <text evidence="2">The sequence shown here is derived from an EMBL/GenBank/DDBJ whole genome shotgun (WGS) entry which is preliminary data.</text>
</comment>
<sequence>MNKYNCPKCNAEPIDGANFCHECGCVLEQHVAQPDLEYQESYAVSINYTDKYDKYLFVYIVIQALTILIDLALRNMLPNTNEYLEPYIKLTGIMFIIDSMAFLFIAFAVNKKRLRILCILLSVFLILKWNYDNIEYIIKYLY</sequence>